<feature type="domain" description="Polysaccharide pyruvyl transferase" evidence="1">
    <location>
        <begin position="50"/>
        <end position="321"/>
    </location>
</feature>
<dbReference type="Proteomes" id="UP001324993">
    <property type="component" value="Chromosome"/>
</dbReference>
<proteinExistence type="predicted"/>
<dbReference type="PANTHER" id="PTHR36836">
    <property type="entry name" value="COLANIC ACID BIOSYNTHESIS PROTEIN WCAK"/>
    <property type="match status" value="1"/>
</dbReference>
<accession>A0ABZ0RKQ4</accession>
<dbReference type="Pfam" id="PF04230">
    <property type="entry name" value="PS_pyruv_trans"/>
    <property type="match status" value="1"/>
</dbReference>
<protein>
    <submittedName>
        <fullName evidence="2">Polysaccharide pyruvyl transferase family protein</fullName>
    </submittedName>
</protein>
<evidence type="ECO:0000313" key="3">
    <source>
        <dbReference type="Proteomes" id="UP001324993"/>
    </source>
</evidence>
<dbReference type="InterPro" id="IPR007345">
    <property type="entry name" value="Polysacch_pyruvyl_Trfase"/>
</dbReference>
<evidence type="ECO:0000259" key="1">
    <source>
        <dbReference type="Pfam" id="PF04230"/>
    </source>
</evidence>
<dbReference type="RefSeq" id="WP_319832249.1">
    <property type="nucleotide sequence ID" value="NZ_CP138858.1"/>
</dbReference>
<organism evidence="2 3">
    <name type="scientific">Coraliomargarita algicola</name>
    <dbReference type="NCBI Taxonomy" id="3092156"/>
    <lineage>
        <taxon>Bacteria</taxon>
        <taxon>Pseudomonadati</taxon>
        <taxon>Verrucomicrobiota</taxon>
        <taxon>Opitutia</taxon>
        <taxon>Puniceicoccales</taxon>
        <taxon>Coraliomargaritaceae</taxon>
        <taxon>Coraliomargarita</taxon>
    </lineage>
</organism>
<keyword evidence="3" id="KW-1185">Reference proteome</keyword>
<dbReference type="EMBL" id="CP138858">
    <property type="protein sequence ID" value="WPJ95360.1"/>
    <property type="molecule type" value="Genomic_DNA"/>
</dbReference>
<gene>
    <name evidence="2" type="ORF">SH580_18220</name>
</gene>
<sequence>MSGKQVKVLVKSSWQSVNIGDVGHTPGLLRLIEQAMPNADITLWAGNLDYGVDEMLKRDFPNVQIYVQRANEAGMPTSSDLLQAWKDAEYYIHGSGPSLVAEHATRAWANTGRPFGVYGVTLESFDANLLSLLNQADFIFCRDTDSLKAARAAKVQVRYLEFAPDAAFATNDRDDALANAYLNSVDLAPREYICVLSRLRYTPYFKIQNREPDLRERERQEISEAHKESDHEPLRRLMIDWVRETGKKVLLCPEMTYEIELTKEELHDRMPEDVRPNVVWRDTYWRPDEASSVYANAIAVVSMEMHSPILACAVNTPAFYLRVPTDTCKGQMWRDLGLPEWIFEVEDTDGSEMSAALLQLVNDPRRAQEKLAHAQSRVKHLQQRSMDIVRECVSNSSVNVATVL</sequence>
<keyword evidence="2" id="KW-0808">Transferase</keyword>
<evidence type="ECO:0000313" key="2">
    <source>
        <dbReference type="EMBL" id="WPJ95360.1"/>
    </source>
</evidence>
<dbReference type="GO" id="GO:0016740">
    <property type="term" value="F:transferase activity"/>
    <property type="evidence" value="ECO:0007669"/>
    <property type="project" value="UniProtKB-KW"/>
</dbReference>
<reference evidence="2 3" key="1">
    <citation type="submission" date="2023-11" db="EMBL/GenBank/DDBJ databases">
        <title>Coraliomargarita sp. nov., isolated from marine algae.</title>
        <authorList>
            <person name="Lee J.K."/>
            <person name="Baek J.H."/>
            <person name="Kim J.M."/>
            <person name="Choi D.G."/>
            <person name="Jeon C.O."/>
        </authorList>
    </citation>
    <scope>NUCLEOTIDE SEQUENCE [LARGE SCALE GENOMIC DNA]</scope>
    <source>
        <strain evidence="2 3">J2-16</strain>
    </source>
</reference>
<dbReference type="PANTHER" id="PTHR36836:SF1">
    <property type="entry name" value="COLANIC ACID BIOSYNTHESIS PROTEIN WCAK"/>
    <property type="match status" value="1"/>
</dbReference>
<name>A0ABZ0RKQ4_9BACT</name>